<feature type="non-terminal residue" evidence="2">
    <location>
        <position position="212"/>
    </location>
</feature>
<evidence type="ECO:0000313" key="2">
    <source>
        <dbReference type="EMBL" id="CAG8849923.1"/>
    </source>
</evidence>
<sequence length="212" mass="23843">DYQADRAKRFASAFANNLSYEDLLQWATYMKSEDAHLRSMGEQKILIVWNAFFPTDKSLPSQLWDILKLGKNTIQPNSSQLLTSFYSPQPLPSTHSSARPPQLSSQPSSSHSSAHPPQLSSQPSSSHSSAHPPQLSSQPSSSVRPSRRVKPISMGKRLQDLILPKTALQTNCPEEEIKFFEKIAENKMANFSLDLWVKNVFSAIPRQQHYAH</sequence>
<evidence type="ECO:0000256" key="1">
    <source>
        <dbReference type="SAM" id="MobiDB-lite"/>
    </source>
</evidence>
<feature type="compositionally biased region" description="Polar residues" evidence="1">
    <location>
        <begin position="83"/>
        <end position="95"/>
    </location>
</feature>
<organism evidence="2 3">
    <name type="scientific">Gigaspora margarita</name>
    <dbReference type="NCBI Taxonomy" id="4874"/>
    <lineage>
        <taxon>Eukaryota</taxon>
        <taxon>Fungi</taxon>
        <taxon>Fungi incertae sedis</taxon>
        <taxon>Mucoromycota</taxon>
        <taxon>Glomeromycotina</taxon>
        <taxon>Glomeromycetes</taxon>
        <taxon>Diversisporales</taxon>
        <taxon>Gigasporaceae</taxon>
        <taxon>Gigaspora</taxon>
    </lineage>
</organism>
<name>A0ABN7X8A5_GIGMA</name>
<proteinExistence type="predicted"/>
<protein>
    <submittedName>
        <fullName evidence="2">20806_t:CDS:1</fullName>
    </submittedName>
</protein>
<reference evidence="2 3" key="1">
    <citation type="submission" date="2021-06" db="EMBL/GenBank/DDBJ databases">
        <authorList>
            <person name="Kallberg Y."/>
            <person name="Tangrot J."/>
            <person name="Rosling A."/>
        </authorList>
    </citation>
    <scope>NUCLEOTIDE SEQUENCE [LARGE SCALE GENOMIC DNA]</scope>
    <source>
        <strain evidence="2 3">120-4 pot B 10/14</strain>
    </source>
</reference>
<dbReference type="EMBL" id="CAJVQB010098629">
    <property type="protein sequence ID" value="CAG8849923.1"/>
    <property type="molecule type" value="Genomic_DNA"/>
</dbReference>
<dbReference type="Proteomes" id="UP000789901">
    <property type="component" value="Unassembled WGS sequence"/>
</dbReference>
<feature type="non-terminal residue" evidence="2">
    <location>
        <position position="1"/>
    </location>
</feature>
<gene>
    <name evidence="2" type="ORF">GMARGA_LOCUS39948</name>
</gene>
<feature type="compositionally biased region" description="Low complexity" evidence="1">
    <location>
        <begin position="96"/>
        <end position="144"/>
    </location>
</feature>
<evidence type="ECO:0000313" key="3">
    <source>
        <dbReference type="Proteomes" id="UP000789901"/>
    </source>
</evidence>
<feature type="region of interest" description="Disordered" evidence="1">
    <location>
        <begin position="83"/>
        <end position="156"/>
    </location>
</feature>
<accession>A0ABN7X8A5</accession>
<comment type="caution">
    <text evidence="2">The sequence shown here is derived from an EMBL/GenBank/DDBJ whole genome shotgun (WGS) entry which is preliminary data.</text>
</comment>
<keyword evidence="3" id="KW-1185">Reference proteome</keyword>